<evidence type="ECO:0000256" key="1">
    <source>
        <dbReference type="ARBA" id="ARBA00005409"/>
    </source>
</evidence>
<feature type="region of interest" description="Disordered" evidence="3">
    <location>
        <begin position="96"/>
        <end position="123"/>
    </location>
</feature>
<accession>A0ABR1GHM4</accession>
<evidence type="ECO:0000313" key="5">
    <source>
        <dbReference type="Proteomes" id="UP001498476"/>
    </source>
</evidence>
<proteinExistence type="inferred from homology"/>
<dbReference type="SUPFAM" id="SSF56784">
    <property type="entry name" value="HAD-like"/>
    <property type="match status" value="1"/>
</dbReference>
<dbReference type="EMBL" id="JAZAVJ010000443">
    <property type="protein sequence ID" value="KAK7397735.1"/>
    <property type="molecule type" value="Genomic_DNA"/>
</dbReference>
<comment type="similarity">
    <text evidence="2">In the C-terminal section; belongs to the trehalose phosphatase family.</text>
</comment>
<evidence type="ECO:0000313" key="4">
    <source>
        <dbReference type="EMBL" id="KAK7397735.1"/>
    </source>
</evidence>
<comment type="caution">
    <text evidence="4">The sequence shown here is derived from an EMBL/GenBank/DDBJ whole genome shotgun (WGS) entry which is preliminary data.</text>
</comment>
<dbReference type="NCBIfam" id="TIGR01484">
    <property type="entry name" value="HAD-SF-IIB"/>
    <property type="match status" value="1"/>
</dbReference>
<dbReference type="Gene3D" id="3.40.50.1000">
    <property type="entry name" value="HAD superfamily/HAD-like"/>
    <property type="match status" value="1"/>
</dbReference>
<organism evidence="4 5">
    <name type="scientific">Neonectria punicea</name>
    <dbReference type="NCBI Taxonomy" id="979145"/>
    <lineage>
        <taxon>Eukaryota</taxon>
        <taxon>Fungi</taxon>
        <taxon>Dikarya</taxon>
        <taxon>Ascomycota</taxon>
        <taxon>Pezizomycotina</taxon>
        <taxon>Sordariomycetes</taxon>
        <taxon>Hypocreomycetidae</taxon>
        <taxon>Hypocreales</taxon>
        <taxon>Nectriaceae</taxon>
        <taxon>Neonectria</taxon>
    </lineage>
</organism>
<sequence>MTVFVCSLFLPKTIHFTLPGSPPRGADSEHRRNKPSNSVPKPLTKKPELVRQPSLFARPDLTPPRTPTDDPDSPNLYSNEDGFRIQFPGAFSSTDAQELRSWGSRANQPMSRANSPPPAALAEHSRTIQKARELGRQGVIQPKPLVRSESHDRVFASASWRVVSADQGNGGLRNAAEAAARDGKLGDYTWVGTLGMPTDALDGTQQKQDIEDTLANDHNMLTVFCSDKDFDGHYAHFCKHILWPVFHYQIPDNPKSKAYEDHSWKYYVNVCQAFADRIVKDWKRGDVIWIHDYHLLLVPGMVRKKLPDAKIGFFLHVAFPSSEVFRCLAVRTELLEGMLGANLIGFQIREYARHFLQTCSRLLTAEATPEGLQMEDRFVDVIHLPIGIDPVSLQNHLKDKEVAKWLQIMQDRYRGKKLIVARDKLDHVRGVRQKLLSYELFLNKNPEWRENTVLIQVALSSSEKSDLEATVSDIVTRVNSSWANLAYQPVVYLKQDIDYAQYLALLTIADALMITSQREGMNLTSHEYLFCQDGALFPEKKHGSLILSEFTGTSSLFNRNELSVNPWDYRQCADAIKQALEMGDEEKEQRWLKLHDRVVNHTGSHWFSEFLGRLDLVHEEQHKRDQTSVPRLSIPSVATTYQKAKRRLFIIDYEGTLVSWGPVNQIIPVSPQRTLDVLNDLLLDERNTVYVMSGRRPEELDRVFRRVPNLGLIAENGCFLKDCGSDKWTEMADLEKVKDWKASVKPIMTYYLERTPGAEIEERRCSLIFHYKSAEDYESAARQASDCSSHVNDACEEQRVHAIPLDGSIAVEPIDWTKRTAARKVFENLQAHLDPDATHKDPVDFLMVVGDGREDEKVFKWANRLQEDGTVKEVVTVSLGSRNTEATATLTQGVSGK</sequence>
<comment type="similarity">
    <text evidence="1">In the N-terminal section; belongs to the glycosyltransferase 20 family.</text>
</comment>
<dbReference type="Proteomes" id="UP001498476">
    <property type="component" value="Unassembled WGS sequence"/>
</dbReference>
<dbReference type="PANTHER" id="PTHR10788:SF15">
    <property type="entry name" value="TREHALOSE SYNTHASE COMPLEX REGULATORY SUBUNIT TPS3-RELATED"/>
    <property type="match status" value="1"/>
</dbReference>
<feature type="region of interest" description="Disordered" evidence="3">
    <location>
        <begin position="16"/>
        <end position="81"/>
    </location>
</feature>
<evidence type="ECO:0000256" key="2">
    <source>
        <dbReference type="ARBA" id="ARBA00006330"/>
    </source>
</evidence>
<dbReference type="InterPro" id="IPR006379">
    <property type="entry name" value="HAD-SF_hydro_IIB"/>
</dbReference>
<dbReference type="InterPro" id="IPR003337">
    <property type="entry name" value="Trehalose_PPase"/>
</dbReference>
<reference evidence="4 5" key="1">
    <citation type="journal article" date="2025" name="Microbiol. Resour. Announc.">
        <title>Draft genome sequences for Neonectria magnoliae and Neonectria punicea, canker pathogens of Liriodendron tulipifera and Acer saccharum in West Virginia.</title>
        <authorList>
            <person name="Petronek H.M."/>
            <person name="Kasson M.T."/>
            <person name="Metheny A.M."/>
            <person name="Stauder C.M."/>
            <person name="Lovett B."/>
            <person name="Lynch S.C."/>
            <person name="Garnas J.R."/>
            <person name="Kasson L.R."/>
            <person name="Stajich J.E."/>
        </authorList>
    </citation>
    <scope>NUCLEOTIDE SEQUENCE [LARGE SCALE GENOMIC DNA]</scope>
    <source>
        <strain evidence="4 5">NRRL 64653</strain>
    </source>
</reference>
<name>A0ABR1GHM4_9HYPO</name>
<feature type="compositionally biased region" description="Polar residues" evidence="3">
    <location>
        <begin position="104"/>
        <end position="114"/>
    </location>
</feature>
<dbReference type="InterPro" id="IPR023214">
    <property type="entry name" value="HAD_sf"/>
</dbReference>
<dbReference type="Gene3D" id="3.30.70.1020">
    <property type="entry name" value="Trehalose-6-phosphate phosphatase related protein, domain 2"/>
    <property type="match status" value="1"/>
</dbReference>
<dbReference type="CDD" id="cd03788">
    <property type="entry name" value="GT20_TPS"/>
    <property type="match status" value="1"/>
</dbReference>
<dbReference type="InterPro" id="IPR036412">
    <property type="entry name" value="HAD-like_sf"/>
</dbReference>
<protein>
    <submittedName>
        <fullName evidence="4">Trehalose-6-P synthase/phosphatase complex subunit</fullName>
    </submittedName>
</protein>
<dbReference type="PANTHER" id="PTHR10788">
    <property type="entry name" value="TREHALOSE-6-PHOSPHATE SYNTHASE"/>
    <property type="match status" value="1"/>
</dbReference>
<dbReference type="Pfam" id="PF02358">
    <property type="entry name" value="Trehalose_PPase"/>
    <property type="match status" value="1"/>
</dbReference>
<dbReference type="Pfam" id="PF00982">
    <property type="entry name" value="Glyco_transf_20"/>
    <property type="match status" value="1"/>
</dbReference>
<dbReference type="SUPFAM" id="SSF53756">
    <property type="entry name" value="UDP-Glycosyltransferase/glycogen phosphorylase"/>
    <property type="match status" value="1"/>
</dbReference>
<dbReference type="Gene3D" id="3.40.50.2000">
    <property type="entry name" value="Glycogen Phosphorylase B"/>
    <property type="match status" value="2"/>
</dbReference>
<gene>
    <name evidence="4" type="primary">TPS3</name>
    <name evidence="4" type="ORF">QQX98_012892</name>
</gene>
<dbReference type="InterPro" id="IPR001830">
    <property type="entry name" value="Glyco_trans_20"/>
</dbReference>
<keyword evidence="5" id="KW-1185">Reference proteome</keyword>
<dbReference type="NCBIfam" id="TIGR00685">
    <property type="entry name" value="T6PP"/>
    <property type="match status" value="1"/>
</dbReference>
<evidence type="ECO:0000256" key="3">
    <source>
        <dbReference type="SAM" id="MobiDB-lite"/>
    </source>
</evidence>